<organism evidence="1 2">
    <name type="scientific">Rotaria magnacalcarata</name>
    <dbReference type="NCBI Taxonomy" id="392030"/>
    <lineage>
        <taxon>Eukaryota</taxon>
        <taxon>Metazoa</taxon>
        <taxon>Spiralia</taxon>
        <taxon>Gnathifera</taxon>
        <taxon>Rotifera</taxon>
        <taxon>Eurotatoria</taxon>
        <taxon>Bdelloidea</taxon>
        <taxon>Philodinida</taxon>
        <taxon>Philodinidae</taxon>
        <taxon>Rotaria</taxon>
    </lineage>
</organism>
<evidence type="ECO:0000313" key="1">
    <source>
        <dbReference type="EMBL" id="CAF5109089.1"/>
    </source>
</evidence>
<sequence>MLLDAHKISLIYDFWKLNNEENYLHDVGELSRKLIESDTID</sequence>
<proteinExistence type="predicted"/>
<reference evidence="1" key="1">
    <citation type="submission" date="2021-02" db="EMBL/GenBank/DDBJ databases">
        <authorList>
            <person name="Nowell W R."/>
        </authorList>
    </citation>
    <scope>NUCLEOTIDE SEQUENCE</scope>
</reference>
<evidence type="ECO:0000313" key="2">
    <source>
        <dbReference type="Proteomes" id="UP000681967"/>
    </source>
</evidence>
<protein>
    <submittedName>
        <fullName evidence="1">Uncharacterized protein</fullName>
    </submittedName>
</protein>
<dbReference type="Proteomes" id="UP000681967">
    <property type="component" value="Unassembled WGS sequence"/>
</dbReference>
<name>A0A8S3F9E2_9BILA</name>
<dbReference type="AlphaFoldDB" id="A0A8S3F9E2"/>
<dbReference type="EMBL" id="CAJOBH010240955">
    <property type="protein sequence ID" value="CAF5109089.1"/>
    <property type="molecule type" value="Genomic_DNA"/>
</dbReference>
<gene>
    <name evidence="1" type="ORF">BYL167_LOCUS65419</name>
</gene>
<accession>A0A8S3F9E2</accession>
<feature type="non-terminal residue" evidence="1">
    <location>
        <position position="41"/>
    </location>
</feature>
<comment type="caution">
    <text evidence="1">The sequence shown here is derived from an EMBL/GenBank/DDBJ whole genome shotgun (WGS) entry which is preliminary data.</text>
</comment>